<dbReference type="Proteomes" id="UP000887561">
    <property type="component" value="Unplaced"/>
</dbReference>
<name>A0A915M8J4_MELJA</name>
<dbReference type="AlphaFoldDB" id="A0A915M8J4"/>
<dbReference type="GO" id="GO:0003676">
    <property type="term" value="F:nucleic acid binding"/>
    <property type="evidence" value="ECO:0007669"/>
    <property type="project" value="InterPro"/>
</dbReference>
<reference evidence="3" key="1">
    <citation type="submission" date="2022-11" db="UniProtKB">
        <authorList>
            <consortium name="WormBaseParasite"/>
        </authorList>
    </citation>
    <scope>IDENTIFICATION</scope>
</reference>
<feature type="compositionally biased region" description="Basic and acidic residues" evidence="1">
    <location>
        <begin position="1"/>
        <end position="14"/>
    </location>
</feature>
<evidence type="ECO:0000313" key="2">
    <source>
        <dbReference type="Proteomes" id="UP000887561"/>
    </source>
</evidence>
<dbReference type="InterPro" id="IPR035979">
    <property type="entry name" value="RBD_domain_sf"/>
</dbReference>
<feature type="region of interest" description="Disordered" evidence="1">
    <location>
        <begin position="1"/>
        <end position="81"/>
    </location>
</feature>
<organism evidence="2 3">
    <name type="scientific">Meloidogyne javanica</name>
    <name type="common">Root-knot nematode worm</name>
    <dbReference type="NCBI Taxonomy" id="6303"/>
    <lineage>
        <taxon>Eukaryota</taxon>
        <taxon>Metazoa</taxon>
        <taxon>Ecdysozoa</taxon>
        <taxon>Nematoda</taxon>
        <taxon>Chromadorea</taxon>
        <taxon>Rhabditida</taxon>
        <taxon>Tylenchina</taxon>
        <taxon>Tylenchomorpha</taxon>
        <taxon>Tylenchoidea</taxon>
        <taxon>Meloidogynidae</taxon>
        <taxon>Meloidogyninae</taxon>
        <taxon>Meloidogyne</taxon>
        <taxon>Meloidogyne incognita group</taxon>
    </lineage>
</organism>
<sequence length="138" mass="16120">MYNDVKTEPFEKEPIPITNLKRKSDSESSNNNKKVLKKDNNLLVEELNEKPNNFINEENKEHHEGGSEYKEEFISKGSTRSGNFELPLAVVEKVPSDLIVFGLPYELDDWAFREYFEQFGAVEYEEVCKYIIMLYLEG</sequence>
<dbReference type="WBParaSite" id="scaffold34318_cov200.g21301">
    <property type="protein sequence ID" value="scaffold34318_cov200.g21301"/>
    <property type="gene ID" value="scaffold34318_cov200.g21301"/>
</dbReference>
<evidence type="ECO:0000256" key="1">
    <source>
        <dbReference type="SAM" id="MobiDB-lite"/>
    </source>
</evidence>
<feature type="compositionally biased region" description="Basic and acidic residues" evidence="1">
    <location>
        <begin position="57"/>
        <end position="74"/>
    </location>
</feature>
<accession>A0A915M8J4</accession>
<evidence type="ECO:0000313" key="3">
    <source>
        <dbReference type="WBParaSite" id="scaffold34318_cov200.g21301"/>
    </source>
</evidence>
<keyword evidence="2" id="KW-1185">Reference proteome</keyword>
<protein>
    <submittedName>
        <fullName evidence="3">RRM domain-containing protein</fullName>
    </submittedName>
</protein>
<dbReference type="SUPFAM" id="SSF54928">
    <property type="entry name" value="RNA-binding domain, RBD"/>
    <property type="match status" value="1"/>
</dbReference>
<proteinExistence type="predicted"/>